<proteinExistence type="inferred from homology"/>
<evidence type="ECO:0000313" key="9">
    <source>
        <dbReference type="Proteomes" id="UP000305131"/>
    </source>
</evidence>
<dbReference type="GO" id="GO:0004521">
    <property type="term" value="F:RNA endonuclease activity"/>
    <property type="evidence" value="ECO:0007669"/>
    <property type="project" value="UniProtKB-UniRule"/>
</dbReference>
<dbReference type="PROSITE" id="PS01306">
    <property type="entry name" value="UPF0054"/>
    <property type="match status" value="1"/>
</dbReference>
<dbReference type="AlphaFoldDB" id="A0A6C1KC41"/>
<dbReference type="NCBIfam" id="TIGR00043">
    <property type="entry name" value="rRNA maturation RNase YbeY"/>
    <property type="match status" value="1"/>
</dbReference>
<dbReference type="GO" id="GO:0006364">
    <property type="term" value="P:rRNA processing"/>
    <property type="evidence" value="ECO:0007669"/>
    <property type="project" value="UniProtKB-UniRule"/>
</dbReference>
<dbReference type="GO" id="GO:0004222">
    <property type="term" value="F:metalloendopeptidase activity"/>
    <property type="evidence" value="ECO:0007669"/>
    <property type="project" value="InterPro"/>
</dbReference>
<feature type="binding site" evidence="7">
    <location>
        <position position="145"/>
    </location>
    <ligand>
        <name>Zn(2+)</name>
        <dbReference type="ChEBI" id="CHEBI:29105"/>
        <note>catalytic</note>
    </ligand>
</feature>
<comment type="caution">
    <text evidence="8">The sequence shown here is derived from an EMBL/GenBank/DDBJ whole genome shotgun (WGS) entry which is preliminary data.</text>
</comment>
<reference evidence="8 9" key="1">
    <citation type="submission" date="2019-05" db="EMBL/GenBank/DDBJ databases">
        <authorList>
            <person name="Zhou X."/>
        </authorList>
    </citation>
    <scope>NUCLEOTIDE SEQUENCE [LARGE SCALE GENOMIC DNA]</scope>
    <source>
        <strain evidence="8 9">DSM 432</strain>
    </source>
</reference>
<keyword evidence="3 7" id="KW-0479">Metal-binding</keyword>
<comment type="similarity">
    <text evidence="1 7">Belongs to the endoribonuclease YbeY family.</text>
</comment>
<evidence type="ECO:0000256" key="3">
    <source>
        <dbReference type="ARBA" id="ARBA00022723"/>
    </source>
</evidence>
<dbReference type="RefSeq" id="WP_138400723.1">
    <property type="nucleotide sequence ID" value="NZ_JBAFVI010000005.1"/>
</dbReference>
<name>A0A6C1KC41_XANAU</name>
<evidence type="ECO:0000313" key="8">
    <source>
        <dbReference type="EMBL" id="TLX41858.1"/>
    </source>
</evidence>
<feature type="binding site" evidence="7">
    <location>
        <position position="139"/>
    </location>
    <ligand>
        <name>Zn(2+)</name>
        <dbReference type="ChEBI" id="CHEBI:29105"/>
        <note>catalytic</note>
    </ligand>
</feature>
<dbReference type="SUPFAM" id="SSF55486">
    <property type="entry name" value="Metalloproteases ('zincins'), catalytic domain"/>
    <property type="match status" value="1"/>
</dbReference>
<accession>A0A6C1KC41</accession>
<protein>
    <recommendedName>
        <fullName evidence="7">Endoribonuclease YbeY</fullName>
        <ecNumber evidence="7">3.1.-.-</ecNumber>
    </recommendedName>
</protein>
<comment type="function">
    <text evidence="7">Single strand-specific metallo-endoribonuclease involved in late-stage 70S ribosome quality control and in maturation of the 3' terminus of the 16S rRNA.</text>
</comment>
<gene>
    <name evidence="7 8" type="primary">ybeY</name>
    <name evidence="8" type="ORF">FBQ73_17270</name>
</gene>
<organism evidence="8 9">
    <name type="scientific">Xanthobacter autotrophicus</name>
    <dbReference type="NCBI Taxonomy" id="280"/>
    <lineage>
        <taxon>Bacteria</taxon>
        <taxon>Pseudomonadati</taxon>
        <taxon>Pseudomonadota</taxon>
        <taxon>Alphaproteobacteria</taxon>
        <taxon>Hyphomicrobiales</taxon>
        <taxon>Xanthobacteraceae</taxon>
        <taxon>Xanthobacter</taxon>
    </lineage>
</organism>
<dbReference type="InterPro" id="IPR002036">
    <property type="entry name" value="YbeY"/>
</dbReference>
<dbReference type="EC" id="3.1.-.-" evidence="7"/>
<keyword evidence="7" id="KW-0963">Cytoplasm</keyword>
<evidence type="ECO:0000256" key="5">
    <source>
        <dbReference type="ARBA" id="ARBA00022801"/>
    </source>
</evidence>
<evidence type="ECO:0000256" key="4">
    <source>
        <dbReference type="ARBA" id="ARBA00022759"/>
    </source>
</evidence>
<keyword evidence="2 7" id="KW-0540">Nuclease</keyword>
<dbReference type="HAMAP" id="MF_00009">
    <property type="entry name" value="Endoribonucl_YbeY"/>
    <property type="match status" value="1"/>
</dbReference>
<evidence type="ECO:0000256" key="7">
    <source>
        <dbReference type="HAMAP-Rule" id="MF_00009"/>
    </source>
</evidence>
<keyword evidence="7" id="KW-0690">Ribosome biogenesis</keyword>
<sequence>MAALKLVATSVPPEEDPVAIDVLVEADGWSAVPDAEAICMRAAQAALTACGDEVPEPCEVAITLTDDARIRVLNREWRGKDKATNVLSFPQPDLPDDVDAPQPLGDIIVALETLTGEAQAEDKTAGHHLAHLVVHGTLHLLGYDHIDETEAEEMEALERRILAGLGIDDPYALPQD</sequence>
<dbReference type="OrthoDB" id="9807740at2"/>
<dbReference type="PANTHER" id="PTHR46986:SF1">
    <property type="entry name" value="ENDORIBONUCLEASE YBEY, CHLOROPLASTIC"/>
    <property type="match status" value="1"/>
</dbReference>
<comment type="subcellular location">
    <subcellularLocation>
        <location evidence="7">Cytoplasm</location>
    </subcellularLocation>
</comment>
<keyword evidence="5 7" id="KW-0378">Hydrolase</keyword>
<dbReference type="GO" id="GO:0005737">
    <property type="term" value="C:cytoplasm"/>
    <property type="evidence" value="ECO:0007669"/>
    <property type="project" value="UniProtKB-SubCell"/>
</dbReference>
<dbReference type="EMBL" id="VAUP01000035">
    <property type="protein sequence ID" value="TLX41858.1"/>
    <property type="molecule type" value="Genomic_DNA"/>
</dbReference>
<dbReference type="GeneID" id="95775205"/>
<dbReference type="Pfam" id="PF02130">
    <property type="entry name" value="YbeY"/>
    <property type="match status" value="1"/>
</dbReference>
<keyword evidence="7" id="KW-0698">rRNA processing</keyword>
<dbReference type="Proteomes" id="UP000305131">
    <property type="component" value="Unassembled WGS sequence"/>
</dbReference>
<dbReference type="Gene3D" id="3.40.390.30">
    <property type="entry name" value="Metalloproteases ('zincins'), catalytic domain"/>
    <property type="match status" value="1"/>
</dbReference>
<evidence type="ECO:0000256" key="1">
    <source>
        <dbReference type="ARBA" id="ARBA00010875"/>
    </source>
</evidence>
<dbReference type="InterPro" id="IPR023091">
    <property type="entry name" value="MetalPrtase_cat_dom_sf_prd"/>
</dbReference>
<keyword evidence="4 7" id="KW-0255">Endonuclease</keyword>
<dbReference type="GO" id="GO:0008270">
    <property type="term" value="F:zinc ion binding"/>
    <property type="evidence" value="ECO:0007669"/>
    <property type="project" value="UniProtKB-UniRule"/>
</dbReference>
<evidence type="ECO:0000256" key="6">
    <source>
        <dbReference type="ARBA" id="ARBA00022833"/>
    </source>
</evidence>
<comment type="cofactor">
    <cofactor evidence="7">
        <name>Zn(2+)</name>
        <dbReference type="ChEBI" id="CHEBI:29105"/>
    </cofactor>
    <text evidence="7">Binds 1 zinc ion.</text>
</comment>
<keyword evidence="6 7" id="KW-0862">Zinc</keyword>
<feature type="binding site" evidence="7">
    <location>
        <position position="135"/>
    </location>
    <ligand>
        <name>Zn(2+)</name>
        <dbReference type="ChEBI" id="CHEBI:29105"/>
        <note>catalytic</note>
    </ligand>
</feature>
<dbReference type="PANTHER" id="PTHR46986">
    <property type="entry name" value="ENDORIBONUCLEASE YBEY, CHLOROPLASTIC"/>
    <property type="match status" value="1"/>
</dbReference>
<dbReference type="InterPro" id="IPR020549">
    <property type="entry name" value="YbeY_CS"/>
</dbReference>
<evidence type="ECO:0000256" key="2">
    <source>
        <dbReference type="ARBA" id="ARBA00022722"/>
    </source>
</evidence>